<dbReference type="PANTHER" id="PTHR10509">
    <property type="entry name" value="O-METHYLTRANSFERASE-RELATED"/>
    <property type="match status" value="1"/>
</dbReference>
<evidence type="ECO:0000313" key="5">
    <source>
        <dbReference type="EMBL" id="KMY30413.1"/>
    </source>
</evidence>
<dbReference type="GeneID" id="96599949"/>
<feature type="binding site" evidence="4">
    <location>
        <position position="34"/>
    </location>
    <ligand>
        <name>S-adenosyl-L-methionine</name>
        <dbReference type="ChEBI" id="CHEBI:59789"/>
    </ligand>
</feature>
<dbReference type="GO" id="GO:0008757">
    <property type="term" value="F:S-adenosylmethionine-dependent methyltransferase activity"/>
    <property type="evidence" value="ECO:0007669"/>
    <property type="project" value="TreeGrafter"/>
</dbReference>
<proteinExistence type="inferred from homology"/>
<feature type="binding site" evidence="4">
    <location>
        <position position="154"/>
    </location>
    <ligand>
        <name>Mg(2+)</name>
        <dbReference type="ChEBI" id="CHEBI:18420"/>
    </ligand>
</feature>
<dbReference type="CDD" id="cd02440">
    <property type="entry name" value="AdoMet_MTases"/>
    <property type="match status" value="1"/>
</dbReference>
<keyword evidence="4" id="KW-0460">Magnesium</keyword>
<sequence>MELSDAYIQSFIQPRNELLLEMEAFAEENHVPIMQLSGIDALNQLLRIQNPSKILEIGTAIGYSAIRMAEALPNVQIVTIERDIERVTRAKAYIERSTVSDRITVIEGDALEVNDEAIQTTFDAVFIDAAKGQYQRFFEKYAPLVKSGGVLYIDNMYMHGLSDLDLKDVPRRKRTMIRNLKNFTEWIMQHPDYTSAFLPVGDGLLLCLKR</sequence>
<dbReference type="GO" id="GO:0016300">
    <property type="term" value="F:tRNA (uridine) methyltransferase activity"/>
    <property type="evidence" value="ECO:0007669"/>
    <property type="project" value="UniProtKB-UniRule"/>
</dbReference>
<comment type="subunit">
    <text evidence="4">Homodimer.</text>
</comment>
<organism evidence="5 6">
    <name type="scientific">Lysinibacillus xylanilyticus</name>
    <dbReference type="NCBI Taxonomy" id="582475"/>
    <lineage>
        <taxon>Bacteria</taxon>
        <taxon>Bacillati</taxon>
        <taxon>Bacillota</taxon>
        <taxon>Bacilli</taxon>
        <taxon>Bacillales</taxon>
        <taxon>Bacillaceae</taxon>
        <taxon>Lysinibacillus</taxon>
    </lineage>
</organism>
<comment type="catalytic activity">
    <reaction evidence="4">
        <text>5-hydroxyuridine(34) in tRNA + S-adenosyl-L-methionine = 5-methoxyuridine(34) in tRNA + S-adenosyl-L-homocysteine + H(+)</text>
        <dbReference type="Rhea" id="RHEA:60524"/>
        <dbReference type="Rhea" id="RHEA-COMP:13381"/>
        <dbReference type="Rhea" id="RHEA-COMP:15591"/>
        <dbReference type="ChEBI" id="CHEBI:15378"/>
        <dbReference type="ChEBI" id="CHEBI:57856"/>
        <dbReference type="ChEBI" id="CHEBI:59789"/>
        <dbReference type="ChEBI" id="CHEBI:136877"/>
        <dbReference type="ChEBI" id="CHEBI:143860"/>
    </reaction>
</comment>
<feature type="binding site" evidence="4">
    <location>
        <position position="128"/>
    </location>
    <ligand>
        <name>Mg(2+)</name>
        <dbReference type="ChEBI" id="CHEBI:18420"/>
    </ligand>
</feature>
<comment type="caution">
    <text evidence="5">The sequence shown here is derived from an EMBL/GenBank/DDBJ whole genome shotgun (WGS) entry which is preliminary data.</text>
</comment>
<protein>
    <recommendedName>
        <fullName evidence="4">tRNA 5-hydroxyuridine methyltransferase</fullName>
        <ecNumber evidence="4">2.1.1.-</ecNumber>
    </recommendedName>
    <alternativeName>
        <fullName evidence="4">ho5U methyltransferase</fullName>
    </alternativeName>
</protein>
<dbReference type="Pfam" id="PF01596">
    <property type="entry name" value="Methyltransf_3"/>
    <property type="match status" value="1"/>
</dbReference>
<dbReference type="InterPro" id="IPR050362">
    <property type="entry name" value="Cation-dep_OMT"/>
</dbReference>
<dbReference type="GO" id="GO:0000287">
    <property type="term" value="F:magnesium ion binding"/>
    <property type="evidence" value="ECO:0007669"/>
    <property type="project" value="UniProtKB-UniRule"/>
</dbReference>
<dbReference type="Gene3D" id="3.40.50.150">
    <property type="entry name" value="Vaccinia Virus protein VP39"/>
    <property type="match status" value="1"/>
</dbReference>
<dbReference type="GO" id="GO:0030488">
    <property type="term" value="P:tRNA methylation"/>
    <property type="evidence" value="ECO:0007669"/>
    <property type="project" value="UniProtKB-UniRule"/>
</dbReference>
<dbReference type="EMBL" id="LFXJ01000008">
    <property type="protein sequence ID" value="KMY30413.1"/>
    <property type="molecule type" value="Genomic_DNA"/>
</dbReference>
<evidence type="ECO:0000256" key="2">
    <source>
        <dbReference type="ARBA" id="ARBA00022679"/>
    </source>
</evidence>
<dbReference type="EC" id="2.1.1.-" evidence="4"/>
<evidence type="ECO:0000256" key="1">
    <source>
        <dbReference type="ARBA" id="ARBA00022603"/>
    </source>
</evidence>
<keyword evidence="1 4" id="KW-0489">Methyltransferase</keyword>
<keyword evidence="3 4" id="KW-0949">S-adenosyl-L-methionine</keyword>
<dbReference type="SUPFAM" id="SSF53335">
    <property type="entry name" value="S-adenosyl-L-methionine-dependent methyltransferases"/>
    <property type="match status" value="1"/>
</dbReference>
<keyword evidence="4" id="KW-0819">tRNA processing</keyword>
<dbReference type="AlphaFoldDB" id="A0A0K9F8B2"/>
<dbReference type="Proteomes" id="UP000037326">
    <property type="component" value="Unassembled WGS sequence"/>
</dbReference>
<dbReference type="InterPro" id="IPR043675">
    <property type="entry name" value="TrmR_methyltr"/>
</dbReference>
<accession>A0A0K9F8B2</accession>
<dbReference type="PANTHER" id="PTHR10509:SF14">
    <property type="entry name" value="CAFFEOYL-COA O-METHYLTRANSFERASE 3-RELATED"/>
    <property type="match status" value="1"/>
</dbReference>
<dbReference type="PROSITE" id="PS51682">
    <property type="entry name" value="SAM_OMT_I"/>
    <property type="match status" value="1"/>
</dbReference>
<dbReference type="RefSeq" id="WP_049667737.1">
    <property type="nucleotide sequence ID" value="NZ_JBIVOC010000035.1"/>
</dbReference>
<feature type="binding site" evidence="4">
    <location>
        <position position="128"/>
    </location>
    <ligand>
        <name>S-adenosyl-L-methionine</name>
        <dbReference type="ChEBI" id="CHEBI:59789"/>
    </ligand>
</feature>
<comment type="similarity">
    <text evidence="4">Belongs to the class I-like SAM-binding methyltransferase superfamily. Cation-dependent O-methyltransferase family.</text>
</comment>
<evidence type="ECO:0000313" key="6">
    <source>
        <dbReference type="Proteomes" id="UP000037326"/>
    </source>
</evidence>
<dbReference type="GO" id="GO:0008171">
    <property type="term" value="F:O-methyltransferase activity"/>
    <property type="evidence" value="ECO:0007669"/>
    <property type="project" value="InterPro"/>
</dbReference>
<name>A0A0K9F8B2_9BACI</name>
<keyword evidence="2 4" id="KW-0808">Transferase</keyword>
<dbReference type="InterPro" id="IPR029063">
    <property type="entry name" value="SAM-dependent_MTases_sf"/>
</dbReference>
<dbReference type="PATRIC" id="fig|582475.4.peg.4520"/>
<dbReference type="InterPro" id="IPR002935">
    <property type="entry name" value="SAM_O-MeTrfase"/>
</dbReference>
<gene>
    <name evidence="4" type="primary">trmR</name>
    <name evidence="5" type="ORF">ACZ11_17125</name>
</gene>
<feature type="binding site" evidence="4">
    <location>
        <position position="64"/>
    </location>
    <ligand>
        <name>S-adenosyl-L-methionine</name>
        <dbReference type="ChEBI" id="CHEBI:59789"/>
    </ligand>
</feature>
<dbReference type="OrthoDB" id="9799672at2"/>
<feature type="binding site" evidence="4">
    <location>
        <begin position="109"/>
        <end position="110"/>
    </location>
    <ligand>
        <name>S-adenosyl-L-methionine</name>
        <dbReference type="ChEBI" id="CHEBI:59789"/>
    </ligand>
</feature>
<feature type="binding site" evidence="4">
    <location>
        <position position="155"/>
    </location>
    <ligand>
        <name>Mg(2+)</name>
        <dbReference type="ChEBI" id="CHEBI:18420"/>
    </ligand>
</feature>
<reference evidence="6" key="1">
    <citation type="submission" date="2015-07" db="EMBL/GenBank/DDBJ databases">
        <authorList>
            <consortium name="Consortium for Microbial Forensics and Genomics (microFORGE)"/>
            <person name="Knight B.M."/>
            <person name="Roberts D.P."/>
            <person name="Lin D."/>
            <person name="Hari K."/>
            <person name="Fletcher J."/>
            <person name="Melcher U."/>
            <person name="Blagden T."/>
            <person name="Winegar R.A."/>
        </authorList>
    </citation>
    <scope>NUCLEOTIDE SEQUENCE [LARGE SCALE GENOMIC DNA]</scope>
    <source>
        <strain evidence="6">DSM 23493</strain>
    </source>
</reference>
<evidence type="ECO:0000256" key="3">
    <source>
        <dbReference type="ARBA" id="ARBA00022691"/>
    </source>
</evidence>
<dbReference type="HAMAP" id="MF_02217">
    <property type="entry name" value="TrmR_methyltr"/>
    <property type="match status" value="1"/>
</dbReference>
<evidence type="ECO:0000256" key="4">
    <source>
        <dbReference type="HAMAP-Rule" id="MF_02217"/>
    </source>
</evidence>
<feature type="binding site" evidence="4">
    <location>
        <position position="81"/>
    </location>
    <ligand>
        <name>S-adenosyl-L-methionine</name>
        <dbReference type="ChEBI" id="CHEBI:59789"/>
    </ligand>
</feature>
<keyword evidence="4" id="KW-0479">Metal-binding</keyword>
<comment type="function">
    <text evidence="4">Catalyzes the methylation of 5-hydroxyuridine (ho5U) to form 5-methoxyuridine (mo5U) at position 34 in tRNAs.</text>
</comment>